<dbReference type="AlphaFoldDB" id="A0A0D2N7H5"/>
<dbReference type="Proteomes" id="UP000054270">
    <property type="component" value="Unassembled WGS sequence"/>
</dbReference>
<evidence type="ECO:0000256" key="1">
    <source>
        <dbReference type="SAM" id="MobiDB-lite"/>
    </source>
</evidence>
<dbReference type="EMBL" id="KN817979">
    <property type="protein sequence ID" value="KJA12701.1"/>
    <property type="molecule type" value="Genomic_DNA"/>
</dbReference>
<name>A0A0D2N7H5_HYPSF</name>
<keyword evidence="3" id="KW-1185">Reference proteome</keyword>
<organism evidence="2 3">
    <name type="scientific">Hypholoma sublateritium (strain FD-334 SS-4)</name>
    <dbReference type="NCBI Taxonomy" id="945553"/>
    <lineage>
        <taxon>Eukaryota</taxon>
        <taxon>Fungi</taxon>
        <taxon>Dikarya</taxon>
        <taxon>Basidiomycota</taxon>
        <taxon>Agaricomycotina</taxon>
        <taxon>Agaricomycetes</taxon>
        <taxon>Agaricomycetidae</taxon>
        <taxon>Agaricales</taxon>
        <taxon>Agaricineae</taxon>
        <taxon>Strophariaceae</taxon>
        <taxon>Hypholoma</taxon>
    </lineage>
</organism>
<evidence type="ECO:0000313" key="2">
    <source>
        <dbReference type="EMBL" id="KJA12701.1"/>
    </source>
</evidence>
<reference evidence="3" key="1">
    <citation type="submission" date="2014-04" db="EMBL/GenBank/DDBJ databases">
        <title>Evolutionary Origins and Diversification of the Mycorrhizal Mutualists.</title>
        <authorList>
            <consortium name="DOE Joint Genome Institute"/>
            <consortium name="Mycorrhizal Genomics Consortium"/>
            <person name="Kohler A."/>
            <person name="Kuo A."/>
            <person name="Nagy L.G."/>
            <person name="Floudas D."/>
            <person name="Copeland A."/>
            <person name="Barry K.W."/>
            <person name="Cichocki N."/>
            <person name="Veneault-Fourrey C."/>
            <person name="LaButti K."/>
            <person name="Lindquist E.A."/>
            <person name="Lipzen A."/>
            <person name="Lundell T."/>
            <person name="Morin E."/>
            <person name="Murat C."/>
            <person name="Riley R."/>
            <person name="Ohm R."/>
            <person name="Sun H."/>
            <person name="Tunlid A."/>
            <person name="Henrissat B."/>
            <person name="Grigoriev I.V."/>
            <person name="Hibbett D.S."/>
            <person name="Martin F."/>
        </authorList>
    </citation>
    <scope>NUCLEOTIDE SEQUENCE [LARGE SCALE GENOMIC DNA]</scope>
    <source>
        <strain evidence="3">FD-334 SS-4</strain>
    </source>
</reference>
<accession>A0A0D2N7H5</accession>
<protein>
    <submittedName>
        <fullName evidence="2">Uncharacterized protein</fullName>
    </submittedName>
</protein>
<proteinExistence type="predicted"/>
<sequence>MTQLDERPPHTRFARGAYIRSPNNQPRPQHPAPRLRHLRPGFVCSSSKSTPPRLTHPSRAVSPHAALPLPTPIPGWLVQLATAKIRRPSRPACVRRSPPVPSPV</sequence>
<evidence type="ECO:0000313" key="3">
    <source>
        <dbReference type="Proteomes" id="UP000054270"/>
    </source>
</evidence>
<gene>
    <name evidence="2" type="ORF">HYPSUDRAFT_210213</name>
</gene>
<feature type="region of interest" description="Disordered" evidence="1">
    <location>
        <begin position="1"/>
        <end position="66"/>
    </location>
</feature>